<proteinExistence type="predicted"/>
<dbReference type="HOGENOM" id="CLU_023194_9_0_9"/>
<dbReference type="eggNOG" id="COG0673">
    <property type="taxonomic scope" value="Bacteria"/>
</dbReference>
<dbReference type="InterPro" id="IPR000683">
    <property type="entry name" value="Gfo/Idh/MocA-like_OxRdtase_N"/>
</dbReference>
<dbReference type="InterPro" id="IPR051450">
    <property type="entry name" value="Gfo/Idh/MocA_Oxidoreductases"/>
</dbReference>
<keyword evidence="3" id="KW-1185">Reference proteome</keyword>
<dbReference type="InterPro" id="IPR036291">
    <property type="entry name" value="NAD(P)-bd_dom_sf"/>
</dbReference>
<dbReference type="KEGG" id="csb:CLSA_c39590"/>
<sequence>MGKSYNVLIIGAGNIGAFFDMPYSKNVLTHAHAFSKVEGFNLLGFVDVDNKKAIEAANIWNAKAFESIEEAFTNNTIDIVSICVPDEYHYKILDEISIFSVKVVFTEKPLTKNLIEAKKIIQLYNENNIKCMINYSRRFVSQFEQIKNEIEEGKYGELLCGSGYYGKGILHNGSHLIDLLRYIYGEIKSTQTLSYNYDYYKDDASVSAILTFNNNSNFVIQNIPASNYTIFEIDLLFEKKRIRITDSGFKIEIQEVLDSNVFKGYKNIVKTSERKTELGEALENAVLNIYNHLKYGEKLKCNIHDAYEVIKICENLQSGRRL</sequence>
<dbReference type="SUPFAM" id="SSF51735">
    <property type="entry name" value="NAD(P)-binding Rossmann-fold domains"/>
    <property type="match status" value="1"/>
</dbReference>
<name>U5MVY8_CLOSA</name>
<protein>
    <submittedName>
        <fullName evidence="2">Oxidoreductase domain protein</fullName>
    </submittedName>
</protein>
<feature type="domain" description="Gfo/Idh/MocA-like oxidoreductase N-terminal" evidence="1">
    <location>
        <begin position="6"/>
        <end position="135"/>
    </location>
</feature>
<dbReference type="GO" id="GO:0000166">
    <property type="term" value="F:nucleotide binding"/>
    <property type="evidence" value="ECO:0007669"/>
    <property type="project" value="InterPro"/>
</dbReference>
<dbReference type="RefSeq" id="WP_022749258.1">
    <property type="nucleotide sequence ID" value="NC_022571.1"/>
</dbReference>
<dbReference type="Gene3D" id="3.40.50.720">
    <property type="entry name" value="NAD(P)-binding Rossmann-like Domain"/>
    <property type="match status" value="1"/>
</dbReference>
<reference evidence="2 3" key="1">
    <citation type="journal article" date="2013" name="Genome Announc.">
        <title>Complete Genome Sequence of the Solvent Producer Clostridium saccharobutylicum NCP262 (DSM 13864).</title>
        <authorList>
            <person name="Poehlein A."/>
            <person name="Hartwich K."/>
            <person name="Krabben P."/>
            <person name="Ehrenreich A."/>
            <person name="Liebl W."/>
            <person name="Durre P."/>
            <person name="Gottschalk G."/>
            <person name="Daniel R."/>
        </authorList>
    </citation>
    <scope>NUCLEOTIDE SEQUENCE [LARGE SCALE GENOMIC DNA]</scope>
    <source>
        <strain evidence="2">DSM 13864</strain>
    </source>
</reference>
<dbReference type="EMBL" id="CP006721">
    <property type="protein sequence ID" value="AGX44919.1"/>
    <property type="molecule type" value="Genomic_DNA"/>
</dbReference>
<dbReference type="SUPFAM" id="SSF55347">
    <property type="entry name" value="Glyceraldehyde-3-phosphate dehydrogenase-like, C-terminal domain"/>
    <property type="match status" value="1"/>
</dbReference>
<organism evidence="2 3">
    <name type="scientific">Clostridium saccharobutylicum DSM 13864</name>
    <dbReference type="NCBI Taxonomy" id="1345695"/>
    <lineage>
        <taxon>Bacteria</taxon>
        <taxon>Bacillati</taxon>
        <taxon>Bacillota</taxon>
        <taxon>Clostridia</taxon>
        <taxon>Eubacteriales</taxon>
        <taxon>Clostridiaceae</taxon>
        <taxon>Clostridium</taxon>
    </lineage>
</organism>
<dbReference type="PANTHER" id="PTHR43377:SF1">
    <property type="entry name" value="BILIVERDIN REDUCTASE A"/>
    <property type="match status" value="1"/>
</dbReference>
<dbReference type="AlphaFoldDB" id="U5MVY8"/>
<dbReference type="PANTHER" id="PTHR43377">
    <property type="entry name" value="BILIVERDIN REDUCTASE A"/>
    <property type="match status" value="1"/>
</dbReference>
<gene>
    <name evidence="2" type="ORF">CLSA_c39590</name>
</gene>
<evidence type="ECO:0000259" key="1">
    <source>
        <dbReference type="Pfam" id="PF01408"/>
    </source>
</evidence>
<dbReference type="Gene3D" id="3.30.360.10">
    <property type="entry name" value="Dihydrodipicolinate Reductase, domain 2"/>
    <property type="match status" value="1"/>
</dbReference>
<evidence type="ECO:0000313" key="2">
    <source>
        <dbReference type="EMBL" id="AGX44919.1"/>
    </source>
</evidence>
<dbReference type="Pfam" id="PF01408">
    <property type="entry name" value="GFO_IDH_MocA"/>
    <property type="match status" value="1"/>
</dbReference>
<dbReference type="PATRIC" id="fig|1345695.10.peg.2788"/>
<dbReference type="OrthoDB" id="9815825at2"/>
<evidence type="ECO:0000313" key="3">
    <source>
        <dbReference type="Proteomes" id="UP000017118"/>
    </source>
</evidence>
<dbReference type="Proteomes" id="UP000017118">
    <property type="component" value="Chromosome"/>
</dbReference>
<accession>U5MVY8</accession>
<dbReference type="GeneID" id="55476253"/>